<dbReference type="SMART" id="SM00322">
    <property type="entry name" value="KH"/>
    <property type="match status" value="2"/>
</dbReference>
<dbReference type="InterPro" id="IPR003029">
    <property type="entry name" value="S1_domain"/>
</dbReference>
<dbReference type="GO" id="GO:0005829">
    <property type="term" value="C:cytosol"/>
    <property type="evidence" value="ECO:0007669"/>
    <property type="project" value="TreeGrafter"/>
</dbReference>
<keyword evidence="10" id="KW-0648">Protein biosynthesis</keyword>
<feature type="region of interest" description="Disordered" evidence="8">
    <location>
        <begin position="532"/>
        <end position="552"/>
    </location>
</feature>
<dbReference type="Pfam" id="PF26594">
    <property type="entry name" value="KH_NusA_2nd"/>
    <property type="match status" value="1"/>
</dbReference>
<feature type="region of interest" description="Disordered" evidence="8">
    <location>
        <begin position="492"/>
        <end position="518"/>
    </location>
</feature>
<dbReference type="FunFam" id="3.30.300.20:FF:000002">
    <property type="entry name" value="Transcription termination/antitermination protein NusA"/>
    <property type="match status" value="1"/>
</dbReference>
<sequence>MNIKNVVLAMQEIVDNRNVSKEIIVEALKESLVKAYRKEIDVPDALVEIELDEKTGNLRLFHQFLVVEEVEDDELEKALDEITDADSELKVGDYYRVEEDISGLGRAAATLAKNVIRQKIREAEKQAVYDEYIDQLGELVHGMIESVEERFVVVNLGKALGVMPKTAQIPGETYREGHTIKVVITDVNRDTKGSQIIVSRASEILVRRLFEKEVPEIYQGQVEIKAIAREAGERTKIAVYSYDPDIDPIGACIGPRGSRVQVIIEELMGEKVDIFEWSDNAIDLVKNALSPAEILAVFPNPNGKGLMVVVDDSQLSLAIGKRGKNARLAVRLTKQRIDIKSQTEANTEGLDYEALMADFEVKIKADLEAQALARSVETVEEVTEAPQETVEVVEDTEVVEMSETETEIETESEASVSEAAVEEVVVEGEPVTLVSEDDTMEAEIEEIVESTDFVEEHEQTEEEKEIIRRKRPVLKPRADEYVSKFEQIASASKKNDEGHYSRRRRKVEREEEKPVNTAELLKQKEYSILPEYSEEELEEINAQRTQEQEEWYDDDIDFDIYDEYYDKD</sequence>
<dbReference type="GO" id="GO:0003700">
    <property type="term" value="F:DNA-binding transcription factor activity"/>
    <property type="evidence" value="ECO:0007669"/>
    <property type="project" value="InterPro"/>
</dbReference>
<evidence type="ECO:0000256" key="2">
    <source>
        <dbReference type="ARBA" id="ARBA00022490"/>
    </source>
</evidence>
<dbReference type="Pfam" id="PF08529">
    <property type="entry name" value="NusA_N"/>
    <property type="match status" value="1"/>
</dbReference>
<proteinExistence type="inferred from homology"/>
<dbReference type="AlphaFoldDB" id="A0A0X8GZK4"/>
<reference evidence="10 11" key="1">
    <citation type="submission" date="2015-10" db="EMBL/GenBank/DDBJ databases">
        <title>Erysipelothrix larvae sp. LV19 isolated from the larval gut of the rhinoceros beetle, Trypoxylus dichotomus.</title>
        <authorList>
            <person name="Lim S."/>
            <person name="Kim B.-C."/>
        </authorList>
    </citation>
    <scope>NUCLEOTIDE SEQUENCE [LARGE SCALE GENOMIC DNA]</scope>
    <source>
        <strain evidence="10 11">LV19</strain>
    </source>
</reference>
<dbReference type="KEGG" id="erl:AOC36_04830"/>
<gene>
    <name evidence="7" type="primary">nusA</name>
    <name evidence="10" type="ORF">AOC36_04830</name>
</gene>
<keyword evidence="11" id="KW-1185">Reference proteome</keyword>
<evidence type="ECO:0000256" key="1">
    <source>
        <dbReference type="ARBA" id="ARBA00022472"/>
    </source>
</evidence>
<dbReference type="InterPro" id="IPR012340">
    <property type="entry name" value="NA-bd_OB-fold"/>
</dbReference>
<dbReference type="NCBIfam" id="TIGR01953">
    <property type="entry name" value="NusA"/>
    <property type="match status" value="1"/>
</dbReference>
<dbReference type="InterPro" id="IPR013735">
    <property type="entry name" value="TF_NusA_N"/>
</dbReference>
<dbReference type="CDD" id="cd04455">
    <property type="entry name" value="S1_NusA"/>
    <property type="match status" value="1"/>
</dbReference>
<evidence type="ECO:0000256" key="6">
    <source>
        <dbReference type="ARBA" id="ARBA00023163"/>
    </source>
</evidence>
<dbReference type="SMART" id="SM00316">
    <property type="entry name" value="S1"/>
    <property type="match status" value="1"/>
</dbReference>
<comment type="function">
    <text evidence="7">Participates in both transcription termination and antitermination.</text>
</comment>
<name>A0A0X8GZK4_9FIRM</name>
<dbReference type="Pfam" id="PF13184">
    <property type="entry name" value="KH_NusA_1st"/>
    <property type="match status" value="1"/>
</dbReference>
<keyword evidence="10" id="KW-0251">Elongation factor</keyword>
<protein>
    <recommendedName>
        <fullName evidence="7">Transcription termination/antitermination protein NusA</fullName>
    </recommendedName>
</protein>
<dbReference type="Proteomes" id="UP000063781">
    <property type="component" value="Chromosome"/>
</dbReference>
<dbReference type="Gene3D" id="3.30.1480.10">
    <property type="entry name" value="NusA, N-terminal domain"/>
    <property type="match status" value="1"/>
</dbReference>
<organism evidence="10 11">
    <name type="scientific">Erysipelothrix larvae</name>
    <dbReference type="NCBI Taxonomy" id="1514105"/>
    <lineage>
        <taxon>Bacteria</taxon>
        <taxon>Bacillati</taxon>
        <taxon>Bacillota</taxon>
        <taxon>Erysipelotrichia</taxon>
        <taxon>Erysipelotrichales</taxon>
        <taxon>Erysipelotrichaceae</taxon>
        <taxon>Erysipelothrix</taxon>
    </lineage>
</organism>
<dbReference type="InterPro" id="IPR058582">
    <property type="entry name" value="KH_NusA_2nd"/>
</dbReference>
<dbReference type="InterPro" id="IPR009019">
    <property type="entry name" value="KH_sf_prok-type"/>
</dbReference>
<dbReference type="SUPFAM" id="SSF69705">
    <property type="entry name" value="Transcription factor NusA, N-terminal domain"/>
    <property type="match status" value="1"/>
</dbReference>
<dbReference type="EMBL" id="CP013213">
    <property type="protein sequence ID" value="AMC93322.1"/>
    <property type="molecule type" value="Genomic_DNA"/>
</dbReference>
<dbReference type="SUPFAM" id="SSF50249">
    <property type="entry name" value="Nucleic acid-binding proteins"/>
    <property type="match status" value="1"/>
</dbReference>
<dbReference type="CDD" id="cd22529">
    <property type="entry name" value="KH-II_NusA_rpt2"/>
    <property type="match status" value="1"/>
</dbReference>
<dbReference type="InterPro" id="IPR030842">
    <property type="entry name" value="TF_NusA_bacterial"/>
</dbReference>
<evidence type="ECO:0000256" key="3">
    <source>
        <dbReference type="ARBA" id="ARBA00022814"/>
    </source>
</evidence>
<dbReference type="STRING" id="1514105.AOC36_04830"/>
<keyword evidence="3 7" id="KW-0889">Transcription antitermination</keyword>
<dbReference type="PANTHER" id="PTHR22648">
    <property type="entry name" value="TRANSCRIPTION TERMINATION FACTOR NUSA"/>
    <property type="match status" value="1"/>
</dbReference>
<dbReference type="InterPro" id="IPR015946">
    <property type="entry name" value="KH_dom-like_a/b"/>
</dbReference>
<evidence type="ECO:0000256" key="5">
    <source>
        <dbReference type="ARBA" id="ARBA00023015"/>
    </source>
</evidence>
<dbReference type="InterPro" id="IPR010213">
    <property type="entry name" value="TF_NusA"/>
</dbReference>
<accession>A0A0X8GZK4</accession>
<keyword evidence="2 7" id="KW-0963">Cytoplasm</keyword>
<evidence type="ECO:0000256" key="7">
    <source>
        <dbReference type="HAMAP-Rule" id="MF_00945"/>
    </source>
</evidence>
<feature type="domain" description="S1 motif" evidence="9">
    <location>
        <begin position="137"/>
        <end position="201"/>
    </location>
</feature>
<comment type="similarity">
    <text evidence="7">Belongs to the NusA family.</text>
</comment>
<dbReference type="RefSeq" id="WP_067631975.1">
    <property type="nucleotide sequence ID" value="NZ_CP013213.1"/>
</dbReference>
<dbReference type="InterPro" id="IPR036555">
    <property type="entry name" value="NusA_N_sf"/>
</dbReference>
<dbReference type="HAMAP" id="MF_00945_B">
    <property type="entry name" value="NusA_B"/>
    <property type="match status" value="1"/>
</dbReference>
<keyword evidence="5 7" id="KW-0805">Transcription regulation</keyword>
<keyword evidence="6 7" id="KW-0804">Transcription</keyword>
<dbReference type="GO" id="GO:0003723">
    <property type="term" value="F:RNA binding"/>
    <property type="evidence" value="ECO:0007669"/>
    <property type="project" value="UniProtKB-UniRule"/>
</dbReference>
<dbReference type="PANTHER" id="PTHR22648:SF0">
    <property type="entry name" value="TRANSCRIPTION TERMINATION_ANTITERMINATION PROTEIN NUSA"/>
    <property type="match status" value="1"/>
</dbReference>
<dbReference type="GO" id="GO:0006353">
    <property type="term" value="P:DNA-templated transcription termination"/>
    <property type="evidence" value="ECO:0007669"/>
    <property type="project" value="UniProtKB-UniRule"/>
</dbReference>
<evidence type="ECO:0000313" key="11">
    <source>
        <dbReference type="Proteomes" id="UP000063781"/>
    </source>
</evidence>
<comment type="subcellular location">
    <subcellularLocation>
        <location evidence="7">Cytoplasm</location>
    </subcellularLocation>
</comment>
<dbReference type="GO" id="GO:0031564">
    <property type="term" value="P:transcription antitermination"/>
    <property type="evidence" value="ECO:0007669"/>
    <property type="project" value="UniProtKB-UniRule"/>
</dbReference>
<dbReference type="SUPFAM" id="SSF54814">
    <property type="entry name" value="Prokaryotic type KH domain (KH-domain type II)"/>
    <property type="match status" value="2"/>
</dbReference>
<dbReference type="OrthoDB" id="9807233at2"/>
<evidence type="ECO:0000256" key="8">
    <source>
        <dbReference type="SAM" id="MobiDB-lite"/>
    </source>
</evidence>
<evidence type="ECO:0000313" key="10">
    <source>
        <dbReference type="EMBL" id="AMC93322.1"/>
    </source>
</evidence>
<evidence type="ECO:0000256" key="4">
    <source>
        <dbReference type="ARBA" id="ARBA00022884"/>
    </source>
</evidence>
<dbReference type="GO" id="GO:0003746">
    <property type="term" value="F:translation elongation factor activity"/>
    <property type="evidence" value="ECO:0007669"/>
    <property type="project" value="UniProtKB-KW"/>
</dbReference>
<dbReference type="CDD" id="cd02134">
    <property type="entry name" value="KH-II_NusA_rpt1"/>
    <property type="match status" value="1"/>
</dbReference>
<keyword evidence="1 7" id="KW-0806">Transcription termination</keyword>
<dbReference type="Gene3D" id="3.30.300.20">
    <property type="match status" value="2"/>
</dbReference>
<dbReference type="Gene3D" id="2.40.50.140">
    <property type="entry name" value="Nucleic acid-binding proteins"/>
    <property type="match status" value="1"/>
</dbReference>
<keyword evidence="4 7" id="KW-0694">RNA-binding</keyword>
<dbReference type="InterPro" id="IPR004087">
    <property type="entry name" value="KH_dom"/>
</dbReference>
<dbReference type="PROSITE" id="PS50126">
    <property type="entry name" value="S1"/>
    <property type="match status" value="1"/>
</dbReference>
<evidence type="ECO:0000259" key="9">
    <source>
        <dbReference type="PROSITE" id="PS50126"/>
    </source>
</evidence>
<comment type="subunit">
    <text evidence="7">Monomer. Binds directly to the core enzyme of the DNA-dependent RNA polymerase and to nascent RNA.</text>
</comment>
<dbReference type="InterPro" id="IPR025249">
    <property type="entry name" value="TF_NusA_KH_1st"/>
</dbReference>